<dbReference type="EMBL" id="SMKO01000257">
    <property type="protein sequence ID" value="TDC88111.1"/>
    <property type="molecule type" value="Genomic_DNA"/>
</dbReference>
<name>A0A4R4U9R6_9ACTN</name>
<sequence length="72" mass="7439">MNTTPEGVVGALQFAGEELQAGAGGAQLLGQDGEIEAAAEPFALVHHEGARDARRAAPRRTTHPVAPLEVRA</sequence>
<protein>
    <submittedName>
        <fullName evidence="2">Uncharacterized protein</fullName>
    </submittedName>
</protein>
<reference evidence="2 3" key="1">
    <citation type="submission" date="2019-03" db="EMBL/GenBank/DDBJ databases">
        <title>Draft genome sequences of novel Actinobacteria.</title>
        <authorList>
            <person name="Sahin N."/>
            <person name="Ay H."/>
            <person name="Saygin H."/>
        </authorList>
    </citation>
    <scope>NUCLEOTIDE SEQUENCE [LARGE SCALE GENOMIC DNA]</scope>
    <source>
        <strain evidence="2 3">KC310</strain>
    </source>
</reference>
<feature type="region of interest" description="Disordered" evidence="1">
    <location>
        <begin position="50"/>
        <end position="72"/>
    </location>
</feature>
<dbReference type="AlphaFoldDB" id="A0A4R4U9R6"/>
<accession>A0A4R4U9R6</accession>
<gene>
    <name evidence="2" type="ORF">E1292_46090</name>
</gene>
<organism evidence="2 3">
    <name type="scientific">Nonomuraea deserti</name>
    <dbReference type="NCBI Taxonomy" id="1848322"/>
    <lineage>
        <taxon>Bacteria</taxon>
        <taxon>Bacillati</taxon>
        <taxon>Actinomycetota</taxon>
        <taxon>Actinomycetes</taxon>
        <taxon>Streptosporangiales</taxon>
        <taxon>Streptosporangiaceae</taxon>
        <taxon>Nonomuraea</taxon>
    </lineage>
</organism>
<evidence type="ECO:0000313" key="3">
    <source>
        <dbReference type="Proteomes" id="UP000295258"/>
    </source>
</evidence>
<keyword evidence="3" id="KW-1185">Reference proteome</keyword>
<proteinExistence type="predicted"/>
<dbReference type="Proteomes" id="UP000295258">
    <property type="component" value="Unassembled WGS sequence"/>
</dbReference>
<dbReference type="RefSeq" id="WP_132606124.1">
    <property type="nucleotide sequence ID" value="NZ_SMKO01000257.1"/>
</dbReference>
<comment type="caution">
    <text evidence="2">The sequence shown here is derived from an EMBL/GenBank/DDBJ whole genome shotgun (WGS) entry which is preliminary data.</text>
</comment>
<evidence type="ECO:0000313" key="2">
    <source>
        <dbReference type="EMBL" id="TDC88111.1"/>
    </source>
</evidence>
<evidence type="ECO:0000256" key="1">
    <source>
        <dbReference type="SAM" id="MobiDB-lite"/>
    </source>
</evidence>